<dbReference type="InterPro" id="IPR045031">
    <property type="entry name" value="DHP_synth-like"/>
</dbReference>
<dbReference type="PANTHER" id="PTHR20941:SF1">
    <property type="entry name" value="FOLIC ACID SYNTHESIS PROTEIN FOL1"/>
    <property type="match status" value="1"/>
</dbReference>
<protein>
    <recommendedName>
        <fullName evidence="4">dihydropteroate synthase</fullName>
        <ecNumber evidence="4">2.5.1.15</ecNumber>
    </recommendedName>
</protein>
<comment type="catalytic activity">
    <reaction evidence="1">
        <text>(7,8-dihydropterin-6-yl)methyl diphosphate + 4-aminobenzoate = 7,8-dihydropteroate + diphosphate</text>
        <dbReference type="Rhea" id="RHEA:19949"/>
        <dbReference type="ChEBI" id="CHEBI:17836"/>
        <dbReference type="ChEBI" id="CHEBI:17839"/>
        <dbReference type="ChEBI" id="CHEBI:33019"/>
        <dbReference type="ChEBI" id="CHEBI:72950"/>
        <dbReference type="EC" id="2.5.1.15"/>
    </reaction>
</comment>
<dbReference type="GO" id="GO:0046656">
    <property type="term" value="P:folic acid biosynthetic process"/>
    <property type="evidence" value="ECO:0007669"/>
    <property type="project" value="UniProtKB-KW"/>
</dbReference>
<comment type="cofactor">
    <cofactor evidence="2">
        <name>Mg(2+)</name>
        <dbReference type="ChEBI" id="CHEBI:18420"/>
    </cofactor>
</comment>
<organism evidence="10">
    <name type="scientific">freshwater metagenome</name>
    <dbReference type="NCBI Taxonomy" id="449393"/>
    <lineage>
        <taxon>unclassified sequences</taxon>
        <taxon>metagenomes</taxon>
        <taxon>ecological metagenomes</taxon>
    </lineage>
</organism>
<evidence type="ECO:0000256" key="5">
    <source>
        <dbReference type="ARBA" id="ARBA00022679"/>
    </source>
</evidence>
<dbReference type="Gene3D" id="3.20.20.20">
    <property type="entry name" value="Dihydropteroate synthase-like"/>
    <property type="match status" value="1"/>
</dbReference>
<dbReference type="NCBIfam" id="TIGR01496">
    <property type="entry name" value="DHPS"/>
    <property type="match status" value="1"/>
</dbReference>
<gene>
    <name evidence="10" type="ORF">UFOPK3720_00560</name>
</gene>
<dbReference type="GO" id="GO:0046872">
    <property type="term" value="F:metal ion binding"/>
    <property type="evidence" value="ECO:0007669"/>
    <property type="project" value="UniProtKB-KW"/>
</dbReference>
<name>A0A6J7IAD2_9ZZZZ</name>
<dbReference type="FunFam" id="3.20.20.20:FF:000006">
    <property type="entry name" value="Dihydropteroate synthase"/>
    <property type="match status" value="1"/>
</dbReference>
<dbReference type="PROSITE" id="PS50972">
    <property type="entry name" value="PTERIN_BINDING"/>
    <property type="match status" value="1"/>
</dbReference>
<dbReference type="PANTHER" id="PTHR20941">
    <property type="entry name" value="FOLATE SYNTHESIS PROTEINS"/>
    <property type="match status" value="1"/>
</dbReference>
<dbReference type="InterPro" id="IPR011005">
    <property type="entry name" value="Dihydropteroate_synth-like_sf"/>
</dbReference>
<reference evidence="10" key="1">
    <citation type="submission" date="2020-05" db="EMBL/GenBank/DDBJ databases">
        <authorList>
            <person name="Chiriac C."/>
            <person name="Salcher M."/>
            <person name="Ghai R."/>
            <person name="Kavagutti S V."/>
        </authorList>
    </citation>
    <scope>NUCLEOTIDE SEQUENCE</scope>
</reference>
<dbReference type="SUPFAM" id="SSF51717">
    <property type="entry name" value="Dihydropteroate synthetase-like"/>
    <property type="match status" value="1"/>
</dbReference>
<evidence type="ECO:0000256" key="1">
    <source>
        <dbReference type="ARBA" id="ARBA00000012"/>
    </source>
</evidence>
<sequence length="288" mass="29496">MALDTLPAALQGIDRTIVMGILNVTPDSFSDGGLHFAAQAAIAHGLAMHAQGADIVDVGGESTRPGAERISAAEEEARILPVVIALVEAGIPVSIDTMRASTATSAVHAGACIVNDVSGGLADDEMYRAVASLAVPYVVMHWRGPSATMGELAVYGDVVGDVVAELRARIANAVNDGIAPDAIIVDPGLGFAKDADHNWALLHHLADLQALGHPVLIGASRKRFLGALLAESNGGHKGEPRAALDRDAATDAVSALSAAAGAWGVRVHDVANSRDAVLVGRAWARGSE</sequence>
<keyword evidence="8" id="KW-0289">Folate biosynthesis</keyword>
<dbReference type="GO" id="GO:0005829">
    <property type="term" value="C:cytosol"/>
    <property type="evidence" value="ECO:0007669"/>
    <property type="project" value="TreeGrafter"/>
</dbReference>
<evidence type="ECO:0000313" key="10">
    <source>
        <dbReference type="EMBL" id="CAB4927650.1"/>
    </source>
</evidence>
<dbReference type="GO" id="GO:0004156">
    <property type="term" value="F:dihydropteroate synthase activity"/>
    <property type="evidence" value="ECO:0007669"/>
    <property type="project" value="UniProtKB-EC"/>
</dbReference>
<evidence type="ECO:0000256" key="6">
    <source>
        <dbReference type="ARBA" id="ARBA00022723"/>
    </source>
</evidence>
<keyword evidence="5" id="KW-0808">Transferase</keyword>
<dbReference type="PROSITE" id="PS00793">
    <property type="entry name" value="DHPS_2"/>
    <property type="match status" value="1"/>
</dbReference>
<dbReference type="PROSITE" id="PS00792">
    <property type="entry name" value="DHPS_1"/>
    <property type="match status" value="1"/>
</dbReference>
<dbReference type="EC" id="2.5.1.15" evidence="4"/>
<evidence type="ECO:0000256" key="8">
    <source>
        <dbReference type="ARBA" id="ARBA00022909"/>
    </source>
</evidence>
<dbReference type="Pfam" id="PF00809">
    <property type="entry name" value="Pterin_bind"/>
    <property type="match status" value="1"/>
</dbReference>
<feature type="domain" description="Pterin-binding" evidence="9">
    <location>
        <begin position="16"/>
        <end position="278"/>
    </location>
</feature>
<keyword evidence="6" id="KW-0479">Metal-binding</keyword>
<dbReference type="InterPro" id="IPR000489">
    <property type="entry name" value="Pterin-binding_dom"/>
</dbReference>
<evidence type="ECO:0000256" key="3">
    <source>
        <dbReference type="ARBA" id="ARBA00004763"/>
    </source>
</evidence>
<evidence type="ECO:0000256" key="2">
    <source>
        <dbReference type="ARBA" id="ARBA00001946"/>
    </source>
</evidence>
<keyword evidence="7" id="KW-0460">Magnesium</keyword>
<evidence type="ECO:0000256" key="4">
    <source>
        <dbReference type="ARBA" id="ARBA00012458"/>
    </source>
</evidence>
<comment type="pathway">
    <text evidence="3">Cofactor biosynthesis; tetrahydrofolate biosynthesis; 7,8-dihydrofolate from 2-amino-4-hydroxy-6-hydroxymethyl-7,8-dihydropteridine diphosphate and 4-aminobenzoate: step 1/2.</text>
</comment>
<evidence type="ECO:0000259" key="9">
    <source>
        <dbReference type="PROSITE" id="PS50972"/>
    </source>
</evidence>
<proteinExistence type="predicted"/>
<accession>A0A6J7IAD2</accession>
<dbReference type="CDD" id="cd00739">
    <property type="entry name" value="DHPS"/>
    <property type="match status" value="1"/>
</dbReference>
<dbReference type="AlphaFoldDB" id="A0A6J7IAD2"/>
<dbReference type="EMBL" id="CAFBNB010000081">
    <property type="protein sequence ID" value="CAB4927650.1"/>
    <property type="molecule type" value="Genomic_DNA"/>
</dbReference>
<evidence type="ECO:0000256" key="7">
    <source>
        <dbReference type="ARBA" id="ARBA00022842"/>
    </source>
</evidence>
<dbReference type="InterPro" id="IPR006390">
    <property type="entry name" value="DHP_synth_dom"/>
</dbReference>
<dbReference type="GO" id="GO:0046654">
    <property type="term" value="P:tetrahydrofolate biosynthetic process"/>
    <property type="evidence" value="ECO:0007669"/>
    <property type="project" value="TreeGrafter"/>
</dbReference>